<organism evidence="1 2">
    <name type="scientific">Melipona quadrifasciata</name>
    <dbReference type="NCBI Taxonomy" id="166423"/>
    <lineage>
        <taxon>Eukaryota</taxon>
        <taxon>Metazoa</taxon>
        <taxon>Ecdysozoa</taxon>
        <taxon>Arthropoda</taxon>
        <taxon>Hexapoda</taxon>
        <taxon>Insecta</taxon>
        <taxon>Pterygota</taxon>
        <taxon>Neoptera</taxon>
        <taxon>Endopterygota</taxon>
        <taxon>Hymenoptera</taxon>
        <taxon>Apocrita</taxon>
        <taxon>Aculeata</taxon>
        <taxon>Apoidea</taxon>
        <taxon>Anthophila</taxon>
        <taxon>Apidae</taxon>
        <taxon>Melipona</taxon>
    </lineage>
</organism>
<evidence type="ECO:0000313" key="2">
    <source>
        <dbReference type="Proteomes" id="UP000053105"/>
    </source>
</evidence>
<dbReference type="AlphaFoldDB" id="A0A0N0BFA5"/>
<sequence>MNDKYLYVCVLKSFLGLTGPYVLKLFKQFFIQETWFHAIWNKVPRESLLLLLRRKEFIFNAAPLDSCIDI</sequence>
<keyword evidence="2" id="KW-1185">Reference proteome</keyword>
<reference evidence="1 2" key="1">
    <citation type="submission" date="2015-07" db="EMBL/GenBank/DDBJ databases">
        <title>The genome of Melipona quadrifasciata.</title>
        <authorList>
            <person name="Pan H."/>
            <person name="Kapheim K."/>
        </authorList>
    </citation>
    <scope>NUCLEOTIDE SEQUENCE [LARGE SCALE GENOMIC DNA]</scope>
    <source>
        <strain evidence="1">0111107301</strain>
        <tissue evidence="1">Whole body</tissue>
    </source>
</reference>
<name>A0A0N0BFA5_9HYME</name>
<proteinExistence type="predicted"/>
<evidence type="ECO:0000313" key="1">
    <source>
        <dbReference type="EMBL" id="KOX73062.1"/>
    </source>
</evidence>
<protein>
    <submittedName>
        <fullName evidence="1">Uncharacterized protein</fullName>
    </submittedName>
</protein>
<dbReference type="EMBL" id="KQ435804">
    <property type="protein sequence ID" value="KOX73062.1"/>
    <property type="molecule type" value="Genomic_DNA"/>
</dbReference>
<gene>
    <name evidence="1" type="ORF">WN51_01784</name>
</gene>
<dbReference type="Proteomes" id="UP000053105">
    <property type="component" value="Unassembled WGS sequence"/>
</dbReference>
<accession>A0A0N0BFA5</accession>